<accession>A0ABY7E8E3</accession>
<organism evidence="1 2">
    <name type="scientific">Mya arenaria</name>
    <name type="common">Soft-shell clam</name>
    <dbReference type="NCBI Taxonomy" id="6604"/>
    <lineage>
        <taxon>Eukaryota</taxon>
        <taxon>Metazoa</taxon>
        <taxon>Spiralia</taxon>
        <taxon>Lophotrochozoa</taxon>
        <taxon>Mollusca</taxon>
        <taxon>Bivalvia</taxon>
        <taxon>Autobranchia</taxon>
        <taxon>Heteroconchia</taxon>
        <taxon>Euheterodonta</taxon>
        <taxon>Imparidentia</taxon>
        <taxon>Neoheterodontei</taxon>
        <taxon>Myida</taxon>
        <taxon>Myoidea</taxon>
        <taxon>Myidae</taxon>
        <taxon>Mya</taxon>
    </lineage>
</organism>
<dbReference type="EMBL" id="CP111016">
    <property type="protein sequence ID" value="WAR06333.1"/>
    <property type="molecule type" value="Genomic_DNA"/>
</dbReference>
<keyword evidence="2" id="KW-1185">Reference proteome</keyword>
<reference evidence="1" key="1">
    <citation type="submission" date="2022-11" db="EMBL/GenBank/DDBJ databases">
        <title>Centuries of genome instability and evolution in soft-shell clam transmissible cancer (bioRxiv).</title>
        <authorList>
            <person name="Hart S.F.M."/>
            <person name="Yonemitsu M.A."/>
            <person name="Giersch R.M."/>
            <person name="Beal B.F."/>
            <person name="Arriagada G."/>
            <person name="Davis B.W."/>
            <person name="Ostrander E.A."/>
            <person name="Goff S.P."/>
            <person name="Metzger M.J."/>
        </authorList>
    </citation>
    <scope>NUCLEOTIDE SEQUENCE</scope>
    <source>
        <strain evidence="1">MELC-2E11</strain>
        <tissue evidence="1">Siphon/mantle</tissue>
    </source>
</reference>
<gene>
    <name evidence="1" type="ORF">MAR_021702</name>
</gene>
<evidence type="ECO:0000313" key="2">
    <source>
        <dbReference type="Proteomes" id="UP001164746"/>
    </source>
</evidence>
<sequence length="274" mass="31439">MYRGNMKNHQTQSNKKTYIALPKSPFKRRAVLKTHLKNTWLCTKDSVSKSLVKKSVNDVVASVSGEVIENARNKKNLAKCLGLPDRIISDGTRIPTELAICKEKDAFHDNVENIAHVFWLRPGMSRPSGNMKDIKRKIIGCKNVVSYMIHLLEITQYEIYEDLKNEYPDIKMFLRRFEKCKPYFVNVFDLTIARPKSYTSSIAAIDKYMYTIKLKVQLFVRKTHTAIVHVKQENTHQGQLRKKNVPVKGGKSIMKHMLVNNAPSPGEMFGNIKA</sequence>
<protein>
    <submittedName>
        <fullName evidence="1">Uncharacterized protein</fullName>
    </submittedName>
</protein>
<evidence type="ECO:0000313" key="1">
    <source>
        <dbReference type="EMBL" id="WAR06333.1"/>
    </source>
</evidence>
<name>A0ABY7E8E3_MYAAR</name>
<dbReference type="Proteomes" id="UP001164746">
    <property type="component" value="Chromosome 5"/>
</dbReference>
<proteinExistence type="predicted"/>